<dbReference type="eggNOG" id="ENOG502QQYU">
    <property type="taxonomic scope" value="Eukaryota"/>
</dbReference>
<evidence type="ECO:0000313" key="5">
    <source>
        <dbReference type="EMBL" id="AES70396.1"/>
    </source>
</evidence>
<dbReference type="Gene3D" id="1.10.1200.270">
    <property type="entry name" value="Methyltransferase, alpha-helical capping domain"/>
    <property type="match status" value="1"/>
</dbReference>
<reference evidence="6" key="3">
    <citation type="submission" date="2015-04" db="UniProtKB">
        <authorList>
            <consortium name="EnsemblPlants"/>
        </authorList>
    </citation>
    <scope>IDENTIFICATION</scope>
    <source>
        <strain evidence="6">cv. Jemalong A17</strain>
    </source>
</reference>
<evidence type="ECO:0000256" key="3">
    <source>
        <dbReference type="ARBA" id="ARBA00022723"/>
    </source>
</evidence>
<keyword evidence="7" id="KW-1185">Reference proteome</keyword>
<dbReference type="SUPFAM" id="SSF53335">
    <property type="entry name" value="S-adenosyl-L-methionine-dependent methyltransferases"/>
    <property type="match status" value="1"/>
</dbReference>
<evidence type="ECO:0000256" key="1">
    <source>
        <dbReference type="ARBA" id="ARBA00022603"/>
    </source>
</evidence>
<keyword evidence="1" id="KW-0489">Methyltransferase</keyword>
<dbReference type="GO" id="GO:0046872">
    <property type="term" value="F:metal ion binding"/>
    <property type="evidence" value="ECO:0007669"/>
    <property type="project" value="UniProtKB-KW"/>
</dbReference>
<dbReference type="Pfam" id="PF03492">
    <property type="entry name" value="Methyltransf_7"/>
    <property type="match status" value="1"/>
</dbReference>
<name>G7IY54_MEDTR</name>
<dbReference type="Proteomes" id="UP000002051">
    <property type="component" value="Chromosome 3"/>
</dbReference>
<dbReference type="OMA" id="NTCRSAT"/>
<proteinExistence type="predicted"/>
<dbReference type="OrthoDB" id="1523883at2759"/>
<dbReference type="Gene3D" id="3.40.50.150">
    <property type="entry name" value="Vaccinia Virus protein VP39"/>
    <property type="match status" value="1"/>
</dbReference>
<dbReference type="InterPro" id="IPR005299">
    <property type="entry name" value="MeTrfase_7"/>
</dbReference>
<keyword evidence="3" id="KW-0479">Metal-binding</keyword>
<sequence>MAPMEENVVVSNLELEKLFSMKGGKGEASYANNSQAQAIHAKSMIHFLRETLDKVKLGGGGGGDGDKAFVVADLGCSCGSNTINVVNVIINHIIKRYEALGCNPPEFSAYFSDLPSNDFNTLFQLLPPLANGISMEECLAADNQRSYFVAGVPGSFYRRLFPARSVDVFHSAFCLHWLSKIPESVLDKKSNAYNKGKVFIHGANESTANAYKRQFKTDLASFLSARSVEMKREGSMFLVCLGRTSVDPTEQGGAGVLFGTHFQDAWDDLVQEGLISSTKRDNFNIPVYAPSMQDFKEVVEANGSFVINKLEVFKGGSPLVLNKPDDANEVGRALANSCRTVCGVLVDAHIGDNLSEELFLRVERRATNRAKELLEKLQCFHIVASLSFSQ</sequence>
<keyword evidence="2" id="KW-0808">Transferase</keyword>
<dbReference type="GO" id="GO:0032259">
    <property type="term" value="P:methylation"/>
    <property type="evidence" value="ECO:0000318"/>
    <property type="project" value="GO_Central"/>
</dbReference>
<dbReference type="KEGG" id="mtr:11425258"/>
<dbReference type="GO" id="GO:0008757">
    <property type="term" value="F:S-adenosylmethionine-dependent methyltransferase activity"/>
    <property type="evidence" value="ECO:0000318"/>
    <property type="project" value="GO_Central"/>
</dbReference>
<dbReference type="PANTHER" id="PTHR31009">
    <property type="entry name" value="S-ADENOSYL-L-METHIONINE:CARBOXYL METHYLTRANSFERASE FAMILY PROTEIN"/>
    <property type="match status" value="1"/>
</dbReference>
<evidence type="ECO:0000256" key="2">
    <source>
        <dbReference type="ARBA" id="ARBA00022679"/>
    </source>
</evidence>
<dbReference type="EMBL" id="CM001219">
    <property type="protein sequence ID" value="AES70396.1"/>
    <property type="molecule type" value="Genomic_DNA"/>
</dbReference>
<evidence type="ECO:0000313" key="7">
    <source>
        <dbReference type="Proteomes" id="UP000002051"/>
    </source>
</evidence>
<accession>G7IY54</accession>
<keyword evidence="4" id="KW-0460">Magnesium</keyword>
<organism evidence="5 7">
    <name type="scientific">Medicago truncatula</name>
    <name type="common">Barrel medic</name>
    <name type="synonym">Medicago tribuloides</name>
    <dbReference type="NCBI Taxonomy" id="3880"/>
    <lineage>
        <taxon>Eukaryota</taxon>
        <taxon>Viridiplantae</taxon>
        <taxon>Streptophyta</taxon>
        <taxon>Embryophyta</taxon>
        <taxon>Tracheophyta</taxon>
        <taxon>Spermatophyta</taxon>
        <taxon>Magnoliopsida</taxon>
        <taxon>eudicotyledons</taxon>
        <taxon>Gunneridae</taxon>
        <taxon>Pentapetalae</taxon>
        <taxon>rosids</taxon>
        <taxon>fabids</taxon>
        <taxon>Fabales</taxon>
        <taxon>Fabaceae</taxon>
        <taxon>Papilionoideae</taxon>
        <taxon>50 kb inversion clade</taxon>
        <taxon>NPAAA clade</taxon>
        <taxon>Hologalegina</taxon>
        <taxon>IRL clade</taxon>
        <taxon>Trifolieae</taxon>
        <taxon>Medicago</taxon>
    </lineage>
</organism>
<dbReference type="EnsemblPlants" id="AES70396">
    <property type="protein sequence ID" value="AES70396"/>
    <property type="gene ID" value="MTR_3g052700"/>
</dbReference>
<dbReference type="PaxDb" id="3880-AES70396"/>
<dbReference type="InterPro" id="IPR042086">
    <property type="entry name" value="MeTrfase_capping"/>
</dbReference>
<evidence type="ECO:0000313" key="6">
    <source>
        <dbReference type="EnsemblPlants" id="AES70396"/>
    </source>
</evidence>
<evidence type="ECO:0000256" key="4">
    <source>
        <dbReference type="ARBA" id="ARBA00022842"/>
    </source>
</evidence>
<reference evidence="5 7" key="2">
    <citation type="journal article" date="2014" name="BMC Genomics">
        <title>An improved genome release (version Mt4.0) for the model legume Medicago truncatula.</title>
        <authorList>
            <person name="Tang H."/>
            <person name="Krishnakumar V."/>
            <person name="Bidwell S."/>
            <person name="Rosen B."/>
            <person name="Chan A."/>
            <person name="Zhou S."/>
            <person name="Gentzbittel L."/>
            <person name="Childs K.L."/>
            <person name="Yandell M."/>
            <person name="Gundlach H."/>
            <person name="Mayer K.F."/>
            <person name="Schwartz D.C."/>
            <person name="Town C.D."/>
        </authorList>
    </citation>
    <scope>GENOME REANNOTATION</scope>
    <source>
        <strain evidence="5">A17</strain>
        <strain evidence="6 7">cv. Jemalong A17</strain>
    </source>
</reference>
<dbReference type="InterPro" id="IPR029063">
    <property type="entry name" value="SAM-dependent_MTases_sf"/>
</dbReference>
<protein>
    <submittedName>
        <fullName evidence="5">Indole-3-acetate O-methyltransferase-like protein</fullName>
    </submittedName>
</protein>
<dbReference type="AlphaFoldDB" id="G7IY54"/>
<gene>
    <name evidence="6" type="primary">11425258</name>
    <name evidence="5" type="ordered locus">MTR_3g052700</name>
</gene>
<dbReference type="STRING" id="3880.G7IY54"/>
<reference evidence="5 7" key="1">
    <citation type="journal article" date="2011" name="Nature">
        <title>The Medicago genome provides insight into the evolution of rhizobial symbioses.</title>
        <authorList>
            <person name="Young N.D."/>
            <person name="Debelle F."/>
            <person name="Oldroyd G.E."/>
            <person name="Geurts R."/>
            <person name="Cannon S.B."/>
            <person name="Udvardi M.K."/>
            <person name="Benedito V.A."/>
            <person name="Mayer K.F."/>
            <person name="Gouzy J."/>
            <person name="Schoof H."/>
            <person name="Van de Peer Y."/>
            <person name="Proost S."/>
            <person name="Cook D.R."/>
            <person name="Meyers B.C."/>
            <person name="Spannagl M."/>
            <person name="Cheung F."/>
            <person name="De Mita S."/>
            <person name="Krishnakumar V."/>
            <person name="Gundlach H."/>
            <person name="Zhou S."/>
            <person name="Mudge J."/>
            <person name="Bharti A.K."/>
            <person name="Murray J.D."/>
            <person name="Naoumkina M.A."/>
            <person name="Rosen B."/>
            <person name="Silverstein K.A."/>
            <person name="Tang H."/>
            <person name="Rombauts S."/>
            <person name="Zhao P.X."/>
            <person name="Zhou P."/>
            <person name="Barbe V."/>
            <person name="Bardou P."/>
            <person name="Bechner M."/>
            <person name="Bellec A."/>
            <person name="Berger A."/>
            <person name="Berges H."/>
            <person name="Bidwell S."/>
            <person name="Bisseling T."/>
            <person name="Choisne N."/>
            <person name="Couloux A."/>
            <person name="Denny R."/>
            <person name="Deshpande S."/>
            <person name="Dai X."/>
            <person name="Doyle J.J."/>
            <person name="Dudez A.M."/>
            <person name="Farmer A.D."/>
            <person name="Fouteau S."/>
            <person name="Franken C."/>
            <person name="Gibelin C."/>
            <person name="Gish J."/>
            <person name="Goldstein S."/>
            <person name="Gonzalez A.J."/>
            <person name="Green P.J."/>
            <person name="Hallab A."/>
            <person name="Hartog M."/>
            <person name="Hua A."/>
            <person name="Humphray S.J."/>
            <person name="Jeong D.H."/>
            <person name="Jing Y."/>
            <person name="Jocker A."/>
            <person name="Kenton S.M."/>
            <person name="Kim D.J."/>
            <person name="Klee K."/>
            <person name="Lai H."/>
            <person name="Lang C."/>
            <person name="Lin S."/>
            <person name="Macmil S.L."/>
            <person name="Magdelenat G."/>
            <person name="Matthews L."/>
            <person name="McCorrison J."/>
            <person name="Monaghan E.L."/>
            <person name="Mun J.H."/>
            <person name="Najar F.Z."/>
            <person name="Nicholson C."/>
            <person name="Noirot C."/>
            <person name="O'Bleness M."/>
            <person name="Paule C.R."/>
            <person name="Poulain J."/>
            <person name="Prion F."/>
            <person name="Qin B."/>
            <person name="Qu C."/>
            <person name="Retzel E.F."/>
            <person name="Riddle C."/>
            <person name="Sallet E."/>
            <person name="Samain S."/>
            <person name="Samson N."/>
            <person name="Sanders I."/>
            <person name="Saurat O."/>
            <person name="Scarpelli C."/>
            <person name="Schiex T."/>
            <person name="Segurens B."/>
            <person name="Severin A.J."/>
            <person name="Sherrier D.J."/>
            <person name="Shi R."/>
            <person name="Sims S."/>
            <person name="Singer S.R."/>
            <person name="Sinharoy S."/>
            <person name="Sterck L."/>
            <person name="Viollet A."/>
            <person name="Wang B.B."/>
            <person name="Wang K."/>
            <person name="Wang M."/>
            <person name="Wang X."/>
            <person name="Warfsmann J."/>
            <person name="Weissenbach J."/>
            <person name="White D.D."/>
            <person name="White J.D."/>
            <person name="Wiley G.B."/>
            <person name="Wincker P."/>
            <person name="Xing Y."/>
            <person name="Yang L."/>
            <person name="Yao Z."/>
            <person name="Ying F."/>
            <person name="Zhai J."/>
            <person name="Zhou L."/>
            <person name="Zuber A."/>
            <person name="Denarie J."/>
            <person name="Dixon R.A."/>
            <person name="May G.D."/>
            <person name="Schwartz D.C."/>
            <person name="Rogers J."/>
            <person name="Quetier F."/>
            <person name="Town C.D."/>
            <person name="Roe B.A."/>
        </authorList>
    </citation>
    <scope>NUCLEOTIDE SEQUENCE [LARGE SCALE GENOMIC DNA]</scope>
    <source>
        <strain evidence="5">A17</strain>
        <strain evidence="6 7">cv. Jemalong A17</strain>
    </source>
</reference>
<dbReference type="HOGENOM" id="CLU_019628_1_1_1"/>